<dbReference type="AlphaFoldDB" id="A0A846WXH4"/>
<dbReference type="RefSeq" id="WP_168544091.1">
    <property type="nucleotide sequence ID" value="NZ_BAAAKS010000021.1"/>
</dbReference>
<evidence type="ECO:0000313" key="2">
    <source>
        <dbReference type="EMBL" id="NKY16975.1"/>
    </source>
</evidence>
<keyword evidence="3" id="KW-1185">Reference proteome</keyword>
<sequence>MASPGDHPQSPQTDPTVPGGPVDDGAPIDAEVVEAPPAPPGPAAPSYEEVTGYTTAGVPTFDHVREKIERRTTTALGAEELAHDTTASRDAERAFAEREKAAKAKLEEIRRSLGSPATPPDAPKA</sequence>
<evidence type="ECO:0000256" key="1">
    <source>
        <dbReference type="SAM" id="MobiDB-lite"/>
    </source>
</evidence>
<reference evidence="2 3" key="1">
    <citation type="submission" date="2020-04" db="EMBL/GenBank/DDBJ databases">
        <title>MicrobeNet Type strains.</title>
        <authorList>
            <person name="Nicholson A.C."/>
        </authorList>
    </citation>
    <scope>NUCLEOTIDE SEQUENCE [LARGE SCALE GENOMIC DNA]</scope>
    <source>
        <strain evidence="2 3">DSM 44113</strain>
    </source>
</reference>
<evidence type="ECO:0008006" key="4">
    <source>
        <dbReference type="Google" id="ProtNLM"/>
    </source>
</evidence>
<feature type="compositionally biased region" description="Basic and acidic residues" evidence="1">
    <location>
        <begin position="80"/>
        <end position="102"/>
    </location>
</feature>
<evidence type="ECO:0000313" key="3">
    <source>
        <dbReference type="Proteomes" id="UP000582646"/>
    </source>
</evidence>
<comment type="caution">
    <text evidence="2">The sequence shown here is derived from an EMBL/GenBank/DDBJ whole genome shotgun (WGS) entry which is preliminary data.</text>
</comment>
<organism evidence="2 3">
    <name type="scientific">Tsukamurella spumae</name>
    <dbReference type="NCBI Taxonomy" id="44753"/>
    <lineage>
        <taxon>Bacteria</taxon>
        <taxon>Bacillati</taxon>
        <taxon>Actinomycetota</taxon>
        <taxon>Actinomycetes</taxon>
        <taxon>Mycobacteriales</taxon>
        <taxon>Tsukamurellaceae</taxon>
        <taxon>Tsukamurella</taxon>
    </lineage>
</organism>
<proteinExistence type="predicted"/>
<feature type="region of interest" description="Disordered" evidence="1">
    <location>
        <begin position="1"/>
        <end position="102"/>
    </location>
</feature>
<name>A0A846WXH4_9ACTN</name>
<dbReference type="EMBL" id="JAAXOQ010000001">
    <property type="protein sequence ID" value="NKY16975.1"/>
    <property type="molecule type" value="Genomic_DNA"/>
</dbReference>
<dbReference type="Proteomes" id="UP000582646">
    <property type="component" value="Unassembled WGS sequence"/>
</dbReference>
<protein>
    <recommendedName>
        <fullName evidence="4">PspA domain-containing protein</fullName>
    </recommendedName>
</protein>
<feature type="compositionally biased region" description="Basic and acidic residues" evidence="1">
    <location>
        <begin position="62"/>
        <end position="72"/>
    </location>
</feature>
<gene>
    <name evidence="2" type="ORF">HF999_01095</name>
</gene>
<accession>A0A846WXH4</accession>